<proteinExistence type="predicted"/>
<dbReference type="Proteomes" id="UP001481413">
    <property type="component" value="Unassembled WGS sequence"/>
</dbReference>
<dbReference type="EMBL" id="BAABWH010000010">
    <property type="protein sequence ID" value="GAA6146701.1"/>
    <property type="molecule type" value="Genomic_DNA"/>
</dbReference>
<keyword evidence="3" id="KW-1185">Reference proteome</keyword>
<protein>
    <recommendedName>
        <fullName evidence="4">Nickel transport protein</fullName>
    </recommendedName>
</protein>
<evidence type="ECO:0000256" key="1">
    <source>
        <dbReference type="SAM" id="SignalP"/>
    </source>
</evidence>
<keyword evidence="1" id="KW-0732">Signal</keyword>
<sequence>MLTPSKILTTGALLLSASFQIHAHGVWLEQGTDNSVKVFYGEPGEPESGDAINNLRTAKVYVSDISTTYPISQEADYWETTVTEVGDVRLYTADVWQPWEMESSQWWKFWEETPLQGAIVEAKLGRTETTPKMILEFVPTSTNSDVFTLVFEGKPVVNASYWIVPPGGEETEMKTDENGKLTVDTTKEGQYMLIGLYTVDRAAQHSGKEVVSLMYISSLTFVSE</sequence>
<name>A0ABQ0A2T9_9GAMM</name>
<feature type="signal peptide" evidence="1">
    <location>
        <begin position="1"/>
        <end position="23"/>
    </location>
</feature>
<evidence type="ECO:0008006" key="4">
    <source>
        <dbReference type="Google" id="ProtNLM"/>
    </source>
</evidence>
<evidence type="ECO:0000313" key="2">
    <source>
        <dbReference type="EMBL" id="GAA6146701.1"/>
    </source>
</evidence>
<gene>
    <name evidence="2" type="ORF">NBRC116585_28200</name>
</gene>
<accession>A0ABQ0A2T9</accession>
<dbReference type="RefSeq" id="WP_353295922.1">
    <property type="nucleotide sequence ID" value="NZ_BAABWH010000010.1"/>
</dbReference>
<comment type="caution">
    <text evidence="2">The sequence shown here is derived from an EMBL/GenBank/DDBJ whole genome shotgun (WGS) entry which is preliminary data.</text>
</comment>
<reference evidence="2 3" key="1">
    <citation type="submission" date="2024-04" db="EMBL/GenBank/DDBJ databases">
        <title>Draft genome sequence of Thalassolituus maritimus NBRC 116585.</title>
        <authorList>
            <person name="Miyakawa T."/>
            <person name="Kusuya Y."/>
            <person name="Miura T."/>
        </authorList>
    </citation>
    <scope>NUCLEOTIDE SEQUENCE [LARGE SCALE GENOMIC DNA]</scope>
    <source>
        <strain evidence="2 3">5NW40-0001</strain>
    </source>
</reference>
<evidence type="ECO:0000313" key="3">
    <source>
        <dbReference type="Proteomes" id="UP001481413"/>
    </source>
</evidence>
<feature type="chain" id="PRO_5047008365" description="Nickel transport protein" evidence="1">
    <location>
        <begin position="24"/>
        <end position="224"/>
    </location>
</feature>
<organism evidence="2 3">
    <name type="scientific">Thalassolituus maritimus</name>
    <dbReference type="NCBI Taxonomy" id="484498"/>
    <lineage>
        <taxon>Bacteria</taxon>
        <taxon>Pseudomonadati</taxon>
        <taxon>Pseudomonadota</taxon>
        <taxon>Gammaproteobacteria</taxon>
        <taxon>Oceanospirillales</taxon>
        <taxon>Oceanospirillaceae</taxon>
        <taxon>Thalassolituus</taxon>
    </lineage>
</organism>